<keyword evidence="3" id="KW-0808">Transferase</keyword>
<dbReference type="STRING" id="216432.CA2559_07325"/>
<dbReference type="CDD" id="cd00761">
    <property type="entry name" value="Glyco_tranf_GTA_type"/>
    <property type="match status" value="1"/>
</dbReference>
<gene>
    <name evidence="5" type="ordered locus">CA2559_07325</name>
</gene>
<evidence type="ECO:0000313" key="5">
    <source>
        <dbReference type="EMBL" id="EAP88554.1"/>
    </source>
</evidence>
<evidence type="ECO:0000313" key="6">
    <source>
        <dbReference type="Proteomes" id="UP000002297"/>
    </source>
</evidence>
<dbReference type="RefSeq" id="WP_013187222.1">
    <property type="nucleotide sequence ID" value="NC_014230.1"/>
</dbReference>
<dbReference type="PANTHER" id="PTHR43179">
    <property type="entry name" value="RHAMNOSYLTRANSFERASE WBBL"/>
    <property type="match status" value="1"/>
</dbReference>
<organism evidence="5 6">
    <name type="scientific">Croceibacter atlanticus (strain ATCC BAA-628 / JCM 21780 / CIP 108009 / IAM 15332 / KCTC 12090 / HTCC2559)</name>
    <dbReference type="NCBI Taxonomy" id="216432"/>
    <lineage>
        <taxon>Bacteria</taxon>
        <taxon>Pseudomonadati</taxon>
        <taxon>Bacteroidota</taxon>
        <taxon>Flavobacteriia</taxon>
        <taxon>Flavobacteriales</taxon>
        <taxon>Flavobacteriaceae</taxon>
        <taxon>Croceibacter</taxon>
    </lineage>
</organism>
<evidence type="ECO:0000256" key="1">
    <source>
        <dbReference type="ARBA" id="ARBA00006739"/>
    </source>
</evidence>
<dbReference type="CAZy" id="GT2">
    <property type="family name" value="Glycosyltransferase Family 2"/>
</dbReference>
<dbReference type="HOGENOM" id="CLU_823457_0_0_10"/>
<protein>
    <recommendedName>
        <fullName evidence="4">Glycosyltransferase 2-like domain-containing protein</fullName>
    </recommendedName>
</protein>
<keyword evidence="2" id="KW-0328">Glycosyltransferase</keyword>
<dbReference type="GeneID" id="89453238"/>
<dbReference type="InterPro" id="IPR029044">
    <property type="entry name" value="Nucleotide-diphossugar_trans"/>
</dbReference>
<name>A3U8I7_CROAH</name>
<dbReference type="EMBL" id="CP002046">
    <property type="protein sequence ID" value="EAP88554.1"/>
    <property type="molecule type" value="Genomic_DNA"/>
</dbReference>
<evidence type="ECO:0000256" key="2">
    <source>
        <dbReference type="ARBA" id="ARBA00022676"/>
    </source>
</evidence>
<dbReference type="OrthoDB" id="1493960at2"/>
<dbReference type="eggNOG" id="COG1216">
    <property type="taxonomic scope" value="Bacteria"/>
</dbReference>
<evidence type="ECO:0000256" key="3">
    <source>
        <dbReference type="ARBA" id="ARBA00022679"/>
    </source>
</evidence>
<dbReference type="GO" id="GO:0016757">
    <property type="term" value="F:glycosyltransferase activity"/>
    <property type="evidence" value="ECO:0007669"/>
    <property type="project" value="UniProtKB-KW"/>
</dbReference>
<dbReference type="InterPro" id="IPR001173">
    <property type="entry name" value="Glyco_trans_2-like"/>
</dbReference>
<accession>A3U8I7</accession>
<evidence type="ECO:0000259" key="4">
    <source>
        <dbReference type="Pfam" id="PF00535"/>
    </source>
</evidence>
<dbReference type="Proteomes" id="UP000002297">
    <property type="component" value="Chromosome"/>
</dbReference>
<keyword evidence="6" id="KW-1185">Reference proteome</keyword>
<dbReference type="Gene3D" id="3.90.550.10">
    <property type="entry name" value="Spore Coat Polysaccharide Biosynthesis Protein SpsA, Chain A"/>
    <property type="match status" value="1"/>
</dbReference>
<dbReference type="Pfam" id="PF00535">
    <property type="entry name" value="Glycos_transf_2"/>
    <property type="match status" value="1"/>
</dbReference>
<dbReference type="PANTHER" id="PTHR43179:SF12">
    <property type="entry name" value="GALACTOFURANOSYLTRANSFERASE GLFT2"/>
    <property type="match status" value="1"/>
</dbReference>
<comment type="similarity">
    <text evidence="1">Belongs to the glycosyltransferase 2 family.</text>
</comment>
<sequence length="334" mass="39081">MNFTLIICTYQRPQSLLNLLKSVREQSLYPNDIIIIDGSIGDTTEKIIQSNSFINLRYFKVSEKNRGLTKQRNIGINKVNKYSKVVCFLDDDVILEDNYFSEILKTYIRHPQALGVGGISNNEISWELINENEARQGENYYYFDGYKRKEGLRFRLRKKLMLDANRPPAHLPEFSHGRSIGYLPPSGKTYPVEQLVGYSCSFRTDILKQNKFSEYFEGYGLYEDADYTLRLSSIGKLYVNTAAQCKHYHEASGRPNQFKYGKMVVKNGWYVWRVRWPKPSLKARLKWHAIVWLLTLVRLSNVITTKDKKKALTESLGRIVAWWQLLFKKLKFKL</sequence>
<reference evidence="5 6" key="1">
    <citation type="journal article" date="2010" name="J. Bacteriol.">
        <title>The complete genome sequence of Croceibacter atlanticus HTCC2559T.</title>
        <authorList>
            <person name="Oh H.M."/>
            <person name="Kang I."/>
            <person name="Ferriera S."/>
            <person name="Giovannoni S.J."/>
            <person name="Cho J.C."/>
        </authorList>
    </citation>
    <scope>NUCLEOTIDE SEQUENCE [LARGE SCALE GENOMIC DNA]</scope>
    <source>
        <strain evidence="6">ATCC BAA-628 / HTCC2559 / KCTC 12090</strain>
    </source>
</reference>
<dbReference type="KEGG" id="cat:CA2559_07325"/>
<feature type="domain" description="Glycosyltransferase 2-like" evidence="4">
    <location>
        <begin position="5"/>
        <end position="143"/>
    </location>
</feature>
<dbReference type="SUPFAM" id="SSF53448">
    <property type="entry name" value="Nucleotide-diphospho-sugar transferases"/>
    <property type="match status" value="1"/>
</dbReference>
<proteinExistence type="inferred from homology"/>
<dbReference type="AlphaFoldDB" id="A3U8I7"/>